<evidence type="ECO:0000313" key="2">
    <source>
        <dbReference type="Proteomes" id="UP000535838"/>
    </source>
</evidence>
<dbReference type="AlphaFoldDB" id="A0A841T6A2"/>
<comment type="caution">
    <text evidence="1">The sequence shown here is derived from an EMBL/GenBank/DDBJ whole genome shotgun (WGS) entry which is preliminary data.</text>
</comment>
<organism evidence="1 2">
    <name type="scientific">Cohnella thailandensis</name>
    <dbReference type="NCBI Taxonomy" id="557557"/>
    <lineage>
        <taxon>Bacteria</taxon>
        <taxon>Bacillati</taxon>
        <taxon>Bacillota</taxon>
        <taxon>Bacilli</taxon>
        <taxon>Bacillales</taxon>
        <taxon>Paenibacillaceae</taxon>
        <taxon>Cohnella</taxon>
    </lineage>
</organism>
<dbReference type="InterPro" id="IPR011013">
    <property type="entry name" value="Gal_mutarotase_sf_dom"/>
</dbReference>
<dbReference type="Proteomes" id="UP000535838">
    <property type="component" value="Unassembled WGS sequence"/>
</dbReference>
<dbReference type="RefSeq" id="WP_185122600.1">
    <property type="nucleotide sequence ID" value="NZ_JACJVQ010000021.1"/>
</dbReference>
<keyword evidence="2" id="KW-1185">Reference proteome</keyword>
<evidence type="ECO:0000313" key="1">
    <source>
        <dbReference type="EMBL" id="MBB6637397.1"/>
    </source>
</evidence>
<dbReference type="Gene3D" id="2.70.98.10">
    <property type="match status" value="1"/>
</dbReference>
<dbReference type="GO" id="GO:0030246">
    <property type="term" value="F:carbohydrate binding"/>
    <property type="evidence" value="ECO:0007669"/>
    <property type="project" value="InterPro"/>
</dbReference>
<dbReference type="Pfam" id="PF01263">
    <property type="entry name" value="Aldose_epim"/>
    <property type="match status" value="1"/>
</dbReference>
<dbReference type="PANTHER" id="PTHR11122">
    <property type="entry name" value="APOSPORY-ASSOCIATED PROTEIN C-RELATED"/>
    <property type="match status" value="1"/>
</dbReference>
<accession>A0A841T6A2</accession>
<sequence>MSSTASRYRISSYEDTYRVYELTDESTDSRVLVCPGRGGIVIGCKLHGQELLYLDRATFLDPAANIRGGIPILFPICGQLVGGQYEWEGTVYSMKNHGVARTSAWEVAGQSTESGAALTIVLSSSEETRSSYPFDFELRFTYRLAEGRFRIEQSYRNLSERDMPVQTGFHPYFATGEGKKLRYASDATQYLDYNDGATKPFQGEVDLAALVESVALLDAKTPSISFPLGEKGTVRLDYSEDFGKIVLWSVQGKPFICVEPWTALNEALNRKEGLRLLKPREEWKLDFSISYS</sequence>
<protein>
    <submittedName>
        <fullName evidence="1">Aldose epimerase</fullName>
    </submittedName>
</protein>
<dbReference type="GO" id="GO:0005975">
    <property type="term" value="P:carbohydrate metabolic process"/>
    <property type="evidence" value="ECO:0007669"/>
    <property type="project" value="InterPro"/>
</dbReference>
<dbReference type="SUPFAM" id="SSF74650">
    <property type="entry name" value="Galactose mutarotase-like"/>
    <property type="match status" value="1"/>
</dbReference>
<name>A0A841T6A2_9BACL</name>
<dbReference type="GO" id="GO:0016853">
    <property type="term" value="F:isomerase activity"/>
    <property type="evidence" value="ECO:0007669"/>
    <property type="project" value="InterPro"/>
</dbReference>
<dbReference type="EMBL" id="JACJVQ010000021">
    <property type="protein sequence ID" value="MBB6637397.1"/>
    <property type="molecule type" value="Genomic_DNA"/>
</dbReference>
<dbReference type="InterPro" id="IPR008183">
    <property type="entry name" value="Aldose_1/G6P_1-epimerase"/>
</dbReference>
<gene>
    <name evidence="1" type="ORF">H7B67_24985</name>
</gene>
<reference evidence="1 2" key="1">
    <citation type="submission" date="2020-08" db="EMBL/GenBank/DDBJ databases">
        <title>Cohnella phylogeny.</title>
        <authorList>
            <person name="Dunlap C."/>
        </authorList>
    </citation>
    <scope>NUCLEOTIDE SEQUENCE [LARGE SCALE GENOMIC DNA]</scope>
    <source>
        <strain evidence="1 2">DSM 25241</strain>
    </source>
</reference>
<dbReference type="InterPro" id="IPR014718">
    <property type="entry name" value="GH-type_carb-bd"/>
</dbReference>
<proteinExistence type="predicted"/>
<dbReference type="PANTHER" id="PTHR11122:SF13">
    <property type="entry name" value="GLUCOSE-6-PHOSPHATE 1-EPIMERASE"/>
    <property type="match status" value="1"/>
</dbReference>